<dbReference type="OrthoDB" id="10039395at2759"/>
<dbReference type="Pfam" id="PF00047">
    <property type="entry name" value="ig"/>
    <property type="match status" value="1"/>
</dbReference>
<evidence type="ECO:0000259" key="6">
    <source>
        <dbReference type="PROSITE" id="PS50835"/>
    </source>
</evidence>
<accession>T1FPM7</accession>
<dbReference type="EMBL" id="KB095811">
    <property type="protein sequence ID" value="ESO13075.1"/>
    <property type="molecule type" value="Genomic_DNA"/>
</dbReference>
<dbReference type="InterPro" id="IPR003598">
    <property type="entry name" value="Ig_sub2"/>
</dbReference>
<dbReference type="CTD" id="20210774"/>
<keyword evidence="3" id="KW-1015">Disulfide bond</keyword>
<dbReference type="KEGG" id="hro:HELRODRAFT_188098"/>
<keyword evidence="9" id="KW-1185">Reference proteome</keyword>
<evidence type="ECO:0000256" key="1">
    <source>
        <dbReference type="ARBA" id="ARBA00022729"/>
    </source>
</evidence>
<protein>
    <recommendedName>
        <fullName evidence="6">Ig-like domain-containing protein</fullName>
    </recommendedName>
</protein>
<evidence type="ECO:0000256" key="5">
    <source>
        <dbReference type="SAM" id="MobiDB-lite"/>
    </source>
</evidence>
<dbReference type="RefSeq" id="XP_009009795.1">
    <property type="nucleotide sequence ID" value="XM_009011547.1"/>
</dbReference>
<dbReference type="CDD" id="cd00096">
    <property type="entry name" value="Ig"/>
    <property type="match status" value="1"/>
</dbReference>
<reference evidence="9" key="1">
    <citation type="submission" date="2012-12" db="EMBL/GenBank/DDBJ databases">
        <authorList>
            <person name="Hellsten U."/>
            <person name="Grimwood J."/>
            <person name="Chapman J.A."/>
            <person name="Shapiro H."/>
            <person name="Aerts A."/>
            <person name="Otillar R.P."/>
            <person name="Terry A.Y."/>
            <person name="Boore J.L."/>
            <person name="Simakov O."/>
            <person name="Marletaz F."/>
            <person name="Cho S.-J."/>
            <person name="Edsinger-Gonzales E."/>
            <person name="Havlak P."/>
            <person name="Kuo D.-H."/>
            <person name="Larsson T."/>
            <person name="Lv J."/>
            <person name="Arendt D."/>
            <person name="Savage R."/>
            <person name="Osoegawa K."/>
            <person name="de Jong P."/>
            <person name="Lindberg D.R."/>
            <person name="Seaver E.C."/>
            <person name="Weisblat D.A."/>
            <person name="Putnam N.H."/>
            <person name="Grigoriev I.V."/>
            <person name="Rokhsar D.S."/>
        </authorList>
    </citation>
    <scope>NUCLEOTIDE SEQUENCE</scope>
</reference>
<proteinExistence type="predicted"/>
<feature type="domain" description="Ig-like" evidence="6">
    <location>
        <begin position="175"/>
        <end position="272"/>
    </location>
</feature>
<keyword evidence="1" id="KW-0732">Signal</keyword>
<sequence>MTITTIAKETSKKMKAPPTTTMMMATMMVMMAMMKRQRIMMTTILIVISIISSASTLDVRLPPSIVSQSLSHQYIYKRMNLNLTCIPVGYPSPRVQWIKDDKTIPESNYNNTNTTNNNNNNTDNNNHQPKQHRSSHHFSTLNNSTVLQISSATSDTAGTYRCMVWNNYGKLISPPMVLEMAYFDRTDDDPKSVVECIFGNHCKLRCISKKSNPAPIYKWQFLDNSDVVSNDRIVVNYDTIHVSNAIRSDADVIYVCYVMNAVFDQYSRKEYQFRIVECW</sequence>
<dbReference type="STRING" id="6412.T1FPM7"/>
<feature type="domain" description="Ig-like" evidence="6">
    <location>
        <begin position="63"/>
        <end position="173"/>
    </location>
</feature>
<dbReference type="AlphaFoldDB" id="T1FPM7"/>
<reference evidence="7 9" key="2">
    <citation type="journal article" date="2013" name="Nature">
        <title>Insights into bilaterian evolution from three spiralian genomes.</title>
        <authorList>
            <person name="Simakov O."/>
            <person name="Marletaz F."/>
            <person name="Cho S.J."/>
            <person name="Edsinger-Gonzales E."/>
            <person name="Havlak P."/>
            <person name="Hellsten U."/>
            <person name="Kuo D.H."/>
            <person name="Larsson T."/>
            <person name="Lv J."/>
            <person name="Arendt D."/>
            <person name="Savage R."/>
            <person name="Osoegawa K."/>
            <person name="de Jong P."/>
            <person name="Grimwood J."/>
            <person name="Chapman J.A."/>
            <person name="Shapiro H."/>
            <person name="Aerts A."/>
            <person name="Otillar R.P."/>
            <person name="Terry A.Y."/>
            <person name="Boore J.L."/>
            <person name="Grigoriev I.V."/>
            <person name="Lindberg D.R."/>
            <person name="Seaver E.C."/>
            <person name="Weisblat D.A."/>
            <person name="Putnam N.H."/>
            <person name="Rokhsar D.S."/>
        </authorList>
    </citation>
    <scope>NUCLEOTIDE SEQUENCE</scope>
</reference>
<dbReference type="SMART" id="SM00408">
    <property type="entry name" value="IGc2"/>
    <property type="match status" value="1"/>
</dbReference>
<dbReference type="PANTHER" id="PTHR12231:SF253">
    <property type="entry name" value="DPR-INTERACTING PROTEIN ETA, ISOFORM B-RELATED"/>
    <property type="match status" value="1"/>
</dbReference>
<dbReference type="InterPro" id="IPR013151">
    <property type="entry name" value="Immunoglobulin_dom"/>
</dbReference>
<dbReference type="GeneID" id="20210774"/>
<feature type="region of interest" description="Disordered" evidence="5">
    <location>
        <begin position="104"/>
        <end position="137"/>
    </location>
</feature>
<keyword evidence="2" id="KW-0677">Repeat</keyword>
<dbReference type="PANTHER" id="PTHR12231">
    <property type="entry name" value="CTX-RELATED TYPE I TRANSMEMBRANE PROTEIN"/>
    <property type="match status" value="1"/>
</dbReference>
<evidence type="ECO:0000256" key="3">
    <source>
        <dbReference type="ARBA" id="ARBA00023157"/>
    </source>
</evidence>
<evidence type="ECO:0000313" key="8">
    <source>
        <dbReference type="EnsemblMetazoa" id="HelroP188098"/>
    </source>
</evidence>
<dbReference type="Proteomes" id="UP000015101">
    <property type="component" value="Unassembled WGS sequence"/>
</dbReference>
<dbReference type="InterPro" id="IPR007110">
    <property type="entry name" value="Ig-like_dom"/>
</dbReference>
<evidence type="ECO:0000256" key="4">
    <source>
        <dbReference type="ARBA" id="ARBA00023319"/>
    </source>
</evidence>
<name>T1FPM7_HELRO</name>
<dbReference type="SUPFAM" id="SSF48726">
    <property type="entry name" value="Immunoglobulin"/>
    <property type="match status" value="2"/>
</dbReference>
<dbReference type="InterPro" id="IPR036179">
    <property type="entry name" value="Ig-like_dom_sf"/>
</dbReference>
<feature type="compositionally biased region" description="Low complexity" evidence="5">
    <location>
        <begin position="108"/>
        <end position="126"/>
    </location>
</feature>
<keyword evidence="4" id="KW-0393">Immunoglobulin domain</keyword>
<dbReference type="InterPro" id="IPR013783">
    <property type="entry name" value="Ig-like_fold"/>
</dbReference>
<gene>
    <name evidence="8" type="primary">20210774</name>
    <name evidence="7" type="ORF">HELRODRAFT_188098</name>
</gene>
<dbReference type="Pfam" id="PF13927">
    <property type="entry name" value="Ig_3"/>
    <property type="match status" value="1"/>
</dbReference>
<evidence type="ECO:0000313" key="9">
    <source>
        <dbReference type="Proteomes" id="UP000015101"/>
    </source>
</evidence>
<dbReference type="Gene3D" id="2.60.40.10">
    <property type="entry name" value="Immunoglobulins"/>
    <property type="match status" value="2"/>
</dbReference>
<dbReference type="InterPro" id="IPR051170">
    <property type="entry name" value="Neural/epithelial_adhesion"/>
</dbReference>
<dbReference type="InterPro" id="IPR003599">
    <property type="entry name" value="Ig_sub"/>
</dbReference>
<evidence type="ECO:0000256" key="2">
    <source>
        <dbReference type="ARBA" id="ARBA00022737"/>
    </source>
</evidence>
<dbReference type="SMART" id="SM00409">
    <property type="entry name" value="IG"/>
    <property type="match status" value="1"/>
</dbReference>
<dbReference type="PROSITE" id="PS50835">
    <property type="entry name" value="IG_LIKE"/>
    <property type="match status" value="2"/>
</dbReference>
<dbReference type="HOGENOM" id="CLU_998451_0_0_1"/>
<dbReference type="EnsemblMetazoa" id="HelroT188098">
    <property type="protein sequence ID" value="HelroP188098"/>
    <property type="gene ID" value="HelroG188098"/>
</dbReference>
<dbReference type="InParanoid" id="T1FPM7"/>
<evidence type="ECO:0000313" key="7">
    <source>
        <dbReference type="EMBL" id="ESO13075.1"/>
    </source>
</evidence>
<reference evidence="8" key="3">
    <citation type="submission" date="2015-06" db="UniProtKB">
        <authorList>
            <consortium name="EnsemblMetazoa"/>
        </authorList>
    </citation>
    <scope>IDENTIFICATION</scope>
</reference>
<dbReference type="EMBL" id="AMQM01000300">
    <property type="status" value="NOT_ANNOTATED_CDS"/>
    <property type="molecule type" value="Genomic_DNA"/>
</dbReference>
<organism evidence="8 9">
    <name type="scientific">Helobdella robusta</name>
    <name type="common">Californian leech</name>
    <dbReference type="NCBI Taxonomy" id="6412"/>
    <lineage>
        <taxon>Eukaryota</taxon>
        <taxon>Metazoa</taxon>
        <taxon>Spiralia</taxon>
        <taxon>Lophotrochozoa</taxon>
        <taxon>Annelida</taxon>
        <taxon>Clitellata</taxon>
        <taxon>Hirudinea</taxon>
        <taxon>Rhynchobdellida</taxon>
        <taxon>Glossiphoniidae</taxon>
        <taxon>Helobdella</taxon>
    </lineage>
</organism>